<keyword evidence="1" id="KW-1133">Transmembrane helix</keyword>
<dbReference type="Proteomes" id="UP000054007">
    <property type="component" value="Unassembled WGS sequence"/>
</dbReference>
<keyword evidence="1" id="KW-0812">Transmembrane</keyword>
<protein>
    <recommendedName>
        <fullName evidence="2">DUF7704 domain-containing protein</fullName>
    </recommendedName>
</protein>
<evidence type="ECO:0000313" key="3">
    <source>
        <dbReference type="EMBL" id="KIY69278.1"/>
    </source>
</evidence>
<keyword evidence="4" id="KW-1185">Reference proteome</keyword>
<evidence type="ECO:0000313" key="4">
    <source>
        <dbReference type="Proteomes" id="UP000054007"/>
    </source>
</evidence>
<organism evidence="3 4">
    <name type="scientific">Cylindrobasidium torrendii FP15055 ss-10</name>
    <dbReference type="NCBI Taxonomy" id="1314674"/>
    <lineage>
        <taxon>Eukaryota</taxon>
        <taxon>Fungi</taxon>
        <taxon>Dikarya</taxon>
        <taxon>Basidiomycota</taxon>
        <taxon>Agaricomycotina</taxon>
        <taxon>Agaricomycetes</taxon>
        <taxon>Agaricomycetidae</taxon>
        <taxon>Agaricales</taxon>
        <taxon>Marasmiineae</taxon>
        <taxon>Physalacriaceae</taxon>
        <taxon>Cylindrobasidium</taxon>
    </lineage>
</organism>
<evidence type="ECO:0000259" key="2">
    <source>
        <dbReference type="Pfam" id="PF24803"/>
    </source>
</evidence>
<dbReference type="EMBL" id="KN880487">
    <property type="protein sequence ID" value="KIY69278.1"/>
    <property type="molecule type" value="Genomic_DNA"/>
</dbReference>
<feature type="non-terminal residue" evidence="3">
    <location>
        <position position="142"/>
    </location>
</feature>
<dbReference type="Pfam" id="PF24803">
    <property type="entry name" value="DUF7704"/>
    <property type="match status" value="1"/>
</dbReference>
<feature type="transmembrane region" description="Helical" evidence="1">
    <location>
        <begin position="86"/>
        <end position="105"/>
    </location>
</feature>
<feature type="domain" description="DUF7704" evidence="2">
    <location>
        <begin position="2"/>
        <end position="140"/>
    </location>
</feature>
<evidence type="ECO:0000256" key="1">
    <source>
        <dbReference type="SAM" id="Phobius"/>
    </source>
</evidence>
<dbReference type="PANTHER" id="PTHR37019">
    <property type="entry name" value="CHROMOSOME 1, WHOLE GENOME SHOTGUN SEQUENCE"/>
    <property type="match status" value="1"/>
</dbReference>
<dbReference type="PANTHER" id="PTHR37019:SF1">
    <property type="entry name" value="EXPERA DOMAIN-CONTAINING PROTEIN"/>
    <property type="match status" value="1"/>
</dbReference>
<feature type="non-terminal residue" evidence="3">
    <location>
        <position position="1"/>
    </location>
</feature>
<accession>A0A0D7BFI1</accession>
<gene>
    <name evidence="3" type="ORF">CYLTODRAFT_317624</name>
</gene>
<reference evidence="3 4" key="1">
    <citation type="journal article" date="2015" name="Fungal Genet. Biol.">
        <title>Evolution of novel wood decay mechanisms in Agaricales revealed by the genome sequences of Fistulina hepatica and Cylindrobasidium torrendii.</title>
        <authorList>
            <person name="Floudas D."/>
            <person name="Held B.W."/>
            <person name="Riley R."/>
            <person name="Nagy L.G."/>
            <person name="Koehler G."/>
            <person name="Ransdell A.S."/>
            <person name="Younus H."/>
            <person name="Chow J."/>
            <person name="Chiniquy J."/>
            <person name="Lipzen A."/>
            <person name="Tritt A."/>
            <person name="Sun H."/>
            <person name="Haridas S."/>
            <person name="LaButti K."/>
            <person name="Ohm R.A."/>
            <person name="Kues U."/>
            <person name="Blanchette R.A."/>
            <person name="Grigoriev I.V."/>
            <person name="Minto R.E."/>
            <person name="Hibbett D.S."/>
        </authorList>
    </citation>
    <scope>NUCLEOTIDE SEQUENCE [LARGE SCALE GENOMIC DNA]</scope>
    <source>
        <strain evidence="3 4">FP15055 ss-10</strain>
    </source>
</reference>
<dbReference type="InterPro" id="IPR056121">
    <property type="entry name" value="DUF7704"/>
</dbReference>
<dbReference type="OrthoDB" id="5313995at2759"/>
<sequence length="142" mass="15817">TIPSLYRVFFLYAEHLNHLVAAYLTAFKPSGYLSNLSLVSSTAPTVITTTQTTIALVQLGNMYLFLGLSQYLVLSSAPSTTTWKRLLLAVLVADFGHLASMRPLGMQVYWNVWEWNILTAGSTMLVYLCALMRICFILNVGM</sequence>
<keyword evidence="1" id="KW-0472">Membrane</keyword>
<proteinExistence type="predicted"/>
<name>A0A0D7BFI1_9AGAR</name>
<feature type="transmembrane region" description="Helical" evidence="1">
    <location>
        <begin position="54"/>
        <end position="74"/>
    </location>
</feature>
<feature type="transmembrane region" description="Helical" evidence="1">
    <location>
        <begin position="117"/>
        <end position="140"/>
    </location>
</feature>
<dbReference type="AlphaFoldDB" id="A0A0D7BFI1"/>